<comment type="similarity">
    <text evidence="1">Belongs to the adrenodoxin/putidaredoxin family.</text>
</comment>
<evidence type="ECO:0000259" key="7">
    <source>
        <dbReference type="PROSITE" id="PS51085"/>
    </source>
</evidence>
<evidence type="ECO:0000256" key="3">
    <source>
        <dbReference type="ARBA" id="ARBA00022723"/>
    </source>
</evidence>
<gene>
    <name evidence="8" type="primary">camB</name>
    <name evidence="8" type="ORF">LEUCIP111803_01152</name>
</gene>
<keyword evidence="3" id="KW-0479">Metal-binding</keyword>
<dbReference type="GO" id="GO:0046872">
    <property type="term" value="F:metal ion binding"/>
    <property type="evidence" value="ECO:0007669"/>
    <property type="project" value="UniProtKB-KW"/>
</dbReference>
<dbReference type="Pfam" id="PF00111">
    <property type="entry name" value="Fer2"/>
    <property type="match status" value="1"/>
</dbReference>
<dbReference type="GO" id="GO:0009055">
    <property type="term" value="F:electron transfer activity"/>
    <property type="evidence" value="ECO:0007669"/>
    <property type="project" value="TreeGrafter"/>
</dbReference>
<keyword evidence="4" id="KW-0408">Iron</keyword>
<dbReference type="PROSITE" id="PS51085">
    <property type="entry name" value="2FE2S_FER_2"/>
    <property type="match status" value="1"/>
</dbReference>
<dbReference type="InterPro" id="IPR001041">
    <property type="entry name" value="2Fe-2S_ferredoxin-type"/>
</dbReference>
<evidence type="ECO:0000256" key="5">
    <source>
        <dbReference type="ARBA" id="ARBA00023014"/>
    </source>
</evidence>
<dbReference type="EMBL" id="CAJVAP010000010">
    <property type="protein sequence ID" value="CAG7608774.1"/>
    <property type="molecule type" value="Genomic_DNA"/>
</dbReference>
<protein>
    <submittedName>
        <fullName evidence="8">Putidaredoxin</fullName>
    </submittedName>
</protein>
<dbReference type="RefSeq" id="WP_218114763.1">
    <property type="nucleotide sequence ID" value="NZ_CAJVAP010000010.1"/>
</dbReference>
<evidence type="ECO:0000256" key="4">
    <source>
        <dbReference type="ARBA" id="ARBA00023004"/>
    </source>
</evidence>
<feature type="domain" description="2Fe-2S ferredoxin-type" evidence="7">
    <location>
        <begin position="2"/>
        <end position="106"/>
    </location>
</feature>
<comment type="cofactor">
    <cofactor evidence="6">
        <name>[2Fe-2S] cluster</name>
        <dbReference type="ChEBI" id="CHEBI:190135"/>
    </cofactor>
</comment>
<keyword evidence="2" id="KW-0001">2Fe-2S</keyword>
<evidence type="ECO:0000313" key="9">
    <source>
        <dbReference type="Proteomes" id="UP000693892"/>
    </source>
</evidence>
<dbReference type="CDD" id="cd00207">
    <property type="entry name" value="fer2"/>
    <property type="match status" value="1"/>
</dbReference>
<keyword evidence="9" id="KW-1185">Reference proteome</keyword>
<evidence type="ECO:0000313" key="8">
    <source>
        <dbReference type="EMBL" id="CAG7608774.1"/>
    </source>
</evidence>
<dbReference type="PANTHER" id="PTHR23426">
    <property type="entry name" value="FERREDOXIN/ADRENODOXIN"/>
    <property type="match status" value="1"/>
</dbReference>
<reference evidence="8" key="1">
    <citation type="submission" date="2021-06" db="EMBL/GenBank/DDBJ databases">
        <authorList>
            <person name="Criscuolo A."/>
        </authorList>
    </citation>
    <scope>NUCLEOTIDE SEQUENCE</scope>
    <source>
        <strain evidence="8">CIP111803</strain>
    </source>
</reference>
<evidence type="ECO:0000256" key="6">
    <source>
        <dbReference type="ARBA" id="ARBA00034078"/>
    </source>
</evidence>
<dbReference type="Proteomes" id="UP000693892">
    <property type="component" value="Unassembled WGS sequence"/>
</dbReference>
<comment type="caution">
    <text evidence="8">The sequence shown here is derived from an EMBL/GenBank/DDBJ whole genome shotgun (WGS) entry which is preliminary data.</text>
</comment>
<name>A0A916JVV0_9MICO</name>
<evidence type="ECO:0000256" key="2">
    <source>
        <dbReference type="ARBA" id="ARBA00022714"/>
    </source>
</evidence>
<dbReference type="GO" id="GO:0051537">
    <property type="term" value="F:2 iron, 2 sulfur cluster binding"/>
    <property type="evidence" value="ECO:0007669"/>
    <property type="project" value="UniProtKB-KW"/>
</dbReference>
<dbReference type="PANTHER" id="PTHR23426:SF65">
    <property type="entry name" value="FERREDOXIN-2, MITOCHONDRIAL"/>
    <property type="match status" value="1"/>
</dbReference>
<organism evidence="8 9">
    <name type="scientific">Leucobacter soli</name>
    <dbReference type="NCBI Taxonomy" id="2812850"/>
    <lineage>
        <taxon>Bacteria</taxon>
        <taxon>Bacillati</taxon>
        <taxon>Actinomycetota</taxon>
        <taxon>Actinomycetes</taxon>
        <taxon>Micrococcales</taxon>
        <taxon>Microbacteriaceae</taxon>
        <taxon>Leucobacter</taxon>
    </lineage>
</organism>
<evidence type="ECO:0000256" key="1">
    <source>
        <dbReference type="ARBA" id="ARBA00010914"/>
    </source>
</evidence>
<dbReference type="InterPro" id="IPR001055">
    <property type="entry name" value="Adrenodoxin-like"/>
</dbReference>
<dbReference type="GO" id="GO:0140647">
    <property type="term" value="P:P450-containing electron transport chain"/>
    <property type="evidence" value="ECO:0007669"/>
    <property type="project" value="InterPro"/>
</dbReference>
<sequence>MVRAVFHPSEDGDAVEIDVPEGWTLMEGARQEAIEGIVADCGGGAICGTCHVRVRKEWFDKIPEPEPSEAALLTIVPEVGECSRLACQIPMEPELDGIEVDIPSSQLDI</sequence>
<dbReference type="AlphaFoldDB" id="A0A916JVV0"/>
<accession>A0A916JVV0</accession>
<keyword evidence="5" id="KW-0411">Iron-sulfur</keyword>
<proteinExistence type="inferred from homology"/>